<dbReference type="EMBL" id="JH668354">
    <property type="protein sequence ID" value="KAG6448209.1"/>
    <property type="molecule type" value="Genomic_DNA"/>
</dbReference>
<feature type="transmembrane region" description="Helical" evidence="2">
    <location>
        <begin position="172"/>
        <end position="194"/>
    </location>
</feature>
<sequence>MAAAVVTNYGEDRIISNSIGTTDVHGDGAIQELPTDTSSETFSRKNSESSEKVISSSSYILASDVSDLSGDVERWINGSHTSPPSRPTGTQGSRARVAQRMPVTSTCSNSLWYLVAMILPLFSVHNCVMTLRCTPSTVANAAEVIFHHLTLMCSRAKAHIQRVARDRFAGEVFAATMDVVLVVYALGFLFLSMYQAAMIG</sequence>
<keyword evidence="4" id="KW-1185">Reference proteome</keyword>
<evidence type="ECO:0000256" key="2">
    <source>
        <dbReference type="SAM" id="Phobius"/>
    </source>
</evidence>
<dbReference type="AlphaFoldDB" id="A0A921Z0N2"/>
<comment type="caution">
    <text evidence="3">The sequence shown here is derived from an EMBL/GenBank/DDBJ whole genome shotgun (WGS) entry which is preliminary data.</text>
</comment>
<keyword evidence="2" id="KW-1133">Transmembrane helix</keyword>
<evidence type="ECO:0000313" key="3">
    <source>
        <dbReference type="EMBL" id="KAG6448209.1"/>
    </source>
</evidence>
<feature type="region of interest" description="Disordered" evidence="1">
    <location>
        <begin position="18"/>
        <end position="48"/>
    </location>
</feature>
<organism evidence="3 4">
    <name type="scientific">Manduca sexta</name>
    <name type="common">Tobacco hawkmoth</name>
    <name type="synonym">Tobacco hornworm</name>
    <dbReference type="NCBI Taxonomy" id="7130"/>
    <lineage>
        <taxon>Eukaryota</taxon>
        <taxon>Metazoa</taxon>
        <taxon>Ecdysozoa</taxon>
        <taxon>Arthropoda</taxon>
        <taxon>Hexapoda</taxon>
        <taxon>Insecta</taxon>
        <taxon>Pterygota</taxon>
        <taxon>Neoptera</taxon>
        <taxon>Endopterygota</taxon>
        <taxon>Lepidoptera</taxon>
        <taxon>Glossata</taxon>
        <taxon>Ditrysia</taxon>
        <taxon>Bombycoidea</taxon>
        <taxon>Sphingidae</taxon>
        <taxon>Sphinginae</taxon>
        <taxon>Sphingini</taxon>
        <taxon>Manduca</taxon>
    </lineage>
</organism>
<feature type="transmembrane region" description="Helical" evidence="2">
    <location>
        <begin position="110"/>
        <end position="128"/>
    </location>
</feature>
<keyword evidence="2" id="KW-0812">Transmembrane</keyword>
<name>A0A921Z0N2_MANSE</name>
<protein>
    <submittedName>
        <fullName evidence="3">Uncharacterized protein</fullName>
    </submittedName>
</protein>
<feature type="compositionally biased region" description="Polar residues" evidence="1">
    <location>
        <begin position="78"/>
        <end position="93"/>
    </location>
</feature>
<feature type="region of interest" description="Disordered" evidence="1">
    <location>
        <begin position="73"/>
        <end position="97"/>
    </location>
</feature>
<reference evidence="3" key="2">
    <citation type="submission" date="2020-12" db="EMBL/GenBank/DDBJ databases">
        <authorList>
            <person name="Kanost M."/>
        </authorList>
    </citation>
    <scope>NUCLEOTIDE SEQUENCE</scope>
</reference>
<gene>
    <name evidence="3" type="ORF">O3G_MSEX005393</name>
</gene>
<dbReference type="OrthoDB" id="7438227at2759"/>
<proteinExistence type="predicted"/>
<evidence type="ECO:0000256" key="1">
    <source>
        <dbReference type="SAM" id="MobiDB-lite"/>
    </source>
</evidence>
<reference evidence="3" key="1">
    <citation type="journal article" date="2016" name="Insect Biochem. Mol. Biol.">
        <title>Multifaceted biological insights from a draft genome sequence of the tobacco hornworm moth, Manduca sexta.</title>
        <authorList>
            <person name="Kanost M.R."/>
            <person name="Arrese E.L."/>
            <person name="Cao X."/>
            <person name="Chen Y.R."/>
            <person name="Chellapilla S."/>
            <person name="Goldsmith M.R."/>
            <person name="Grosse-Wilde E."/>
            <person name="Heckel D.G."/>
            <person name="Herndon N."/>
            <person name="Jiang H."/>
            <person name="Papanicolaou A."/>
            <person name="Qu J."/>
            <person name="Soulages J.L."/>
            <person name="Vogel H."/>
            <person name="Walters J."/>
            <person name="Waterhouse R.M."/>
            <person name="Ahn S.J."/>
            <person name="Almeida F.C."/>
            <person name="An C."/>
            <person name="Aqrawi P."/>
            <person name="Bretschneider A."/>
            <person name="Bryant W.B."/>
            <person name="Bucks S."/>
            <person name="Chao H."/>
            <person name="Chevignon G."/>
            <person name="Christen J.M."/>
            <person name="Clarke D.F."/>
            <person name="Dittmer N.T."/>
            <person name="Ferguson L.C.F."/>
            <person name="Garavelou S."/>
            <person name="Gordon K.H.J."/>
            <person name="Gunaratna R.T."/>
            <person name="Han Y."/>
            <person name="Hauser F."/>
            <person name="He Y."/>
            <person name="Heidel-Fischer H."/>
            <person name="Hirsh A."/>
            <person name="Hu Y."/>
            <person name="Jiang H."/>
            <person name="Kalra D."/>
            <person name="Klinner C."/>
            <person name="Konig C."/>
            <person name="Kovar C."/>
            <person name="Kroll A.R."/>
            <person name="Kuwar S.S."/>
            <person name="Lee S.L."/>
            <person name="Lehman R."/>
            <person name="Li K."/>
            <person name="Li Z."/>
            <person name="Liang H."/>
            <person name="Lovelace S."/>
            <person name="Lu Z."/>
            <person name="Mansfield J.H."/>
            <person name="McCulloch K.J."/>
            <person name="Mathew T."/>
            <person name="Morton B."/>
            <person name="Muzny D.M."/>
            <person name="Neunemann D."/>
            <person name="Ongeri F."/>
            <person name="Pauchet Y."/>
            <person name="Pu L.L."/>
            <person name="Pyrousis I."/>
            <person name="Rao X.J."/>
            <person name="Redding A."/>
            <person name="Roesel C."/>
            <person name="Sanchez-Gracia A."/>
            <person name="Schaack S."/>
            <person name="Shukla A."/>
            <person name="Tetreau G."/>
            <person name="Wang Y."/>
            <person name="Xiong G.H."/>
            <person name="Traut W."/>
            <person name="Walsh T.K."/>
            <person name="Worley K.C."/>
            <person name="Wu D."/>
            <person name="Wu W."/>
            <person name="Wu Y.Q."/>
            <person name="Zhang X."/>
            <person name="Zou Z."/>
            <person name="Zucker H."/>
            <person name="Briscoe A.D."/>
            <person name="Burmester T."/>
            <person name="Clem R.J."/>
            <person name="Feyereisen R."/>
            <person name="Grimmelikhuijzen C.J.P."/>
            <person name="Hamodrakas S.J."/>
            <person name="Hansson B.S."/>
            <person name="Huguet E."/>
            <person name="Jermiin L.S."/>
            <person name="Lan Q."/>
            <person name="Lehman H.K."/>
            <person name="Lorenzen M."/>
            <person name="Merzendorfer H."/>
            <person name="Michalopoulos I."/>
            <person name="Morton D.B."/>
            <person name="Muthukrishnan S."/>
            <person name="Oakeshott J.G."/>
            <person name="Palmer W."/>
            <person name="Park Y."/>
            <person name="Passarelli A.L."/>
            <person name="Rozas J."/>
            <person name="Schwartz L.M."/>
            <person name="Smith W."/>
            <person name="Southgate A."/>
            <person name="Vilcinskas A."/>
            <person name="Vogt R."/>
            <person name="Wang P."/>
            <person name="Werren J."/>
            <person name="Yu X.Q."/>
            <person name="Zhou J.J."/>
            <person name="Brown S.J."/>
            <person name="Scherer S.E."/>
            <person name="Richards S."/>
            <person name="Blissard G.W."/>
        </authorList>
    </citation>
    <scope>NUCLEOTIDE SEQUENCE</scope>
</reference>
<keyword evidence="2" id="KW-0472">Membrane</keyword>
<accession>A0A921Z0N2</accession>
<dbReference type="Proteomes" id="UP000791440">
    <property type="component" value="Unassembled WGS sequence"/>
</dbReference>
<evidence type="ECO:0000313" key="4">
    <source>
        <dbReference type="Proteomes" id="UP000791440"/>
    </source>
</evidence>